<evidence type="ECO:0000256" key="6">
    <source>
        <dbReference type="ARBA" id="ARBA00022771"/>
    </source>
</evidence>
<feature type="compositionally biased region" description="Acidic residues" evidence="11">
    <location>
        <begin position="419"/>
        <end position="433"/>
    </location>
</feature>
<organism evidence="13 14">
    <name type="scientific">Phyllosticta citriasiana</name>
    <dbReference type="NCBI Taxonomy" id="595635"/>
    <lineage>
        <taxon>Eukaryota</taxon>
        <taxon>Fungi</taxon>
        <taxon>Dikarya</taxon>
        <taxon>Ascomycota</taxon>
        <taxon>Pezizomycotina</taxon>
        <taxon>Dothideomycetes</taxon>
        <taxon>Dothideomycetes incertae sedis</taxon>
        <taxon>Botryosphaeriales</taxon>
        <taxon>Phyllostictaceae</taxon>
        <taxon>Phyllosticta</taxon>
    </lineage>
</organism>
<feature type="domain" description="SP-RING-type" evidence="12">
    <location>
        <begin position="252"/>
        <end position="348"/>
    </location>
</feature>
<evidence type="ECO:0000256" key="9">
    <source>
        <dbReference type="ARBA" id="ARBA00023242"/>
    </source>
</evidence>
<keyword evidence="7" id="KW-0833">Ubl conjugation pathway</keyword>
<comment type="subcellular location">
    <subcellularLocation>
        <location evidence="1">Nucleus</location>
    </subcellularLocation>
</comment>
<dbReference type="PANTHER" id="PTHR21330">
    <property type="entry name" value="E3 SUMO-PROTEIN LIGASE NSE2"/>
    <property type="match status" value="1"/>
</dbReference>
<dbReference type="CDD" id="cd16651">
    <property type="entry name" value="SPL-RING_NSE2"/>
    <property type="match status" value="1"/>
</dbReference>
<keyword evidence="5" id="KW-0479">Metal-binding</keyword>
<dbReference type="PROSITE" id="PS51044">
    <property type="entry name" value="ZF_SP_RING"/>
    <property type="match status" value="1"/>
</dbReference>
<dbReference type="EMBL" id="JBBPHU010000019">
    <property type="protein sequence ID" value="KAK7509165.1"/>
    <property type="molecule type" value="Genomic_DNA"/>
</dbReference>
<comment type="pathway">
    <text evidence="2">Protein modification; protein sumoylation.</text>
</comment>
<evidence type="ECO:0000313" key="14">
    <source>
        <dbReference type="Proteomes" id="UP001363622"/>
    </source>
</evidence>
<evidence type="ECO:0000256" key="2">
    <source>
        <dbReference type="ARBA" id="ARBA00004718"/>
    </source>
</evidence>
<keyword evidence="4" id="KW-0808">Transferase</keyword>
<dbReference type="InterPro" id="IPR013083">
    <property type="entry name" value="Znf_RING/FYVE/PHD"/>
</dbReference>
<name>A0ABR1K9U7_9PEZI</name>
<dbReference type="SUPFAM" id="SSF57850">
    <property type="entry name" value="RING/U-box"/>
    <property type="match status" value="1"/>
</dbReference>
<evidence type="ECO:0000256" key="5">
    <source>
        <dbReference type="ARBA" id="ARBA00022723"/>
    </source>
</evidence>
<keyword evidence="6 10" id="KW-0863">Zinc-finger</keyword>
<feature type="region of interest" description="Disordered" evidence="11">
    <location>
        <begin position="1"/>
        <end position="46"/>
    </location>
</feature>
<gene>
    <name evidence="13" type="ORF">IWZ03DRAFT_92297</name>
</gene>
<dbReference type="Proteomes" id="UP001363622">
    <property type="component" value="Unassembled WGS sequence"/>
</dbReference>
<dbReference type="Gene3D" id="3.30.40.10">
    <property type="entry name" value="Zinc/RING finger domain, C3HC4 (zinc finger)"/>
    <property type="match status" value="1"/>
</dbReference>
<keyword evidence="14" id="KW-1185">Reference proteome</keyword>
<evidence type="ECO:0000256" key="10">
    <source>
        <dbReference type="PROSITE-ProRule" id="PRU00452"/>
    </source>
</evidence>
<evidence type="ECO:0000256" key="7">
    <source>
        <dbReference type="ARBA" id="ARBA00022786"/>
    </source>
</evidence>
<comment type="similarity">
    <text evidence="3">Belongs to the NSE2 family.</text>
</comment>
<evidence type="ECO:0000256" key="3">
    <source>
        <dbReference type="ARBA" id="ARBA00008212"/>
    </source>
</evidence>
<dbReference type="InterPro" id="IPR026846">
    <property type="entry name" value="Nse2(Mms21)"/>
</dbReference>
<dbReference type="InterPro" id="IPR004181">
    <property type="entry name" value="Znf_MIZ"/>
</dbReference>
<protein>
    <submittedName>
        <fullName evidence="13">Zinc-finger of the MIZ type in Nse subunit-domain-containing protein</fullName>
    </submittedName>
</protein>
<keyword evidence="9" id="KW-0539">Nucleus</keyword>
<evidence type="ECO:0000256" key="4">
    <source>
        <dbReference type="ARBA" id="ARBA00022679"/>
    </source>
</evidence>
<proteinExistence type="inferred from homology"/>
<dbReference type="GO" id="GO:0008270">
    <property type="term" value="F:zinc ion binding"/>
    <property type="evidence" value="ECO:0007669"/>
    <property type="project" value="UniProtKB-KW"/>
</dbReference>
<evidence type="ECO:0000256" key="8">
    <source>
        <dbReference type="ARBA" id="ARBA00022833"/>
    </source>
</evidence>
<feature type="compositionally biased region" description="Polar residues" evidence="11">
    <location>
        <begin position="1"/>
        <end position="32"/>
    </location>
</feature>
<evidence type="ECO:0000313" key="13">
    <source>
        <dbReference type="EMBL" id="KAK7509165.1"/>
    </source>
</evidence>
<reference evidence="13 14" key="1">
    <citation type="submission" date="2024-04" db="EMBL/GenBank/DDBJ databases">
        <title>Phyllosticta paracitricarpa is synonymous to the EU quarantine fungus P. citricarpa based on phylogenomic analyses.</title>
        <authorList>
            <consortium name="Lawrence Berkeley National Laboratory"/>
            <person name="Van Ingen-Buijs V.A."/>
            <person name="Van Westerhoven A.C."/>
            <person name="Haridas S."/>
            <person name="Skiadas P."/>
            <person name="Martin F."/>
            <person name="Groenewald J.Z."/>
            <person name="Crous P.W."/>
            <person name="Seidl M.F."/>
        </authorList>
    </citation>
    <scope>NUCLEOTIDE SEQUENCE [LARGE SCALE GENOMIC DNA]</scope>
    <source>
        <strain evidence="13 14">CBS 123371</strain>
    </source>
</reference>
<keyword evidence="8" id="KW-0862">Zinc</keyword>
<evidence type="ECO:0000259" key="12">
    <source>
        <dbReference type="PROSITE" id="PS51044"/>
    </source>
</evidence>
<dbReference type="PANTHER" id="PTHR21330:SF1">
    <property type="entry name" value="E3 SUMO-PROTEIN LIGASE NSE2"/>
    <property type="match status" value="1"/>
</dbReference>
<comment type="caution">
    <text evidence="13">The sequence shown here is derived from an EMBL/GenBank/DDBJ whole genome shotgun (WGS) entry which is preliminary data.</text>
</comment>
<feature type="compositionally biased region" description="Low complexity" evidence="11">
    <location>
        <begin position="390"/>
        <end position="402"/>
    </location>
</feature>
<evidence type="ECO:0000256" key="1">
    <source>
        <dbReference type="ARBA" id="ARBA00004123"/>
    </source>
</evidence>
<dbReference type="Pfam" id="PF11789">
    <property type="entry name" value="zf-Nse"/>
    <property type="match status" value="1"/>
</dbReference>
<accession>A0ABR1K9U7</accession>
<evidence type="ECO:0000256" key="11">
    <source>
        <dbReference type="SAM" id="MobiDB-lite"/>
    </source>
</evidence>
<sequence length="433" mass="47661">MATSTARRSTAGRSAMPSSSMPTGALSNSQPDYQPPSAPLNASGHQALRSIATQSQDRLIAHLRAAAEYLDSSAGQINERLTERKQAASLKRKHDDNGEQTEEAQRLAEHLSVLQPKVEGMTKRMDEALRQTIDGKEMAAQLETALNGVKDHALGATTQATATQRSEWDPTMPGQTQDGVVAPCVRFRRDFQEHKDRYHSKSLGVRYSEHTDYVKFKTSVHMALQSGEQIAPLPHKSTWFQDGSNAGQDDADSDDIVMEGESIRTTCPITLAPFRDPLSSDLCPHHFEKSAILELIRKSPLTSERRTQRGAMQVKVVQCPTPGCDQMISESTLSVRQSFIRTLRRLERLREARENDYEDEEDGGGSRRNRSIVLGSDDRYADVDGDIAAGSSGPEVKVSSSSAPPPSTARTNDHSDNIVDLDSDSDEDEDEDE</sequence>
<feature type="region of interest" description="Disordered" evidence="11">
    <location>
        <begin position="354"/>
        <end position="433"/>
    </location>
</feature>